<reference evidence="1" key="2">
    <citation type="submission" date="2025-09" db="UniProtKB">
        <authorList>
            <consortium name="Ensembl"/>
        </authorList>
    </citation>
    <scope>IDENTIFICATION</scope>
</reference>
<organism evidence="1 2">
    <name type="scientific">Sander lucioperca</name>
    <name type="common">Pike-perch</name>
    <name type="synonym">Perca lucioperca</name>
    <dbReference type="NCBI Taxonomy" id="283035"/>
    <lineage>
        <taxon>Eukaryota</taxon>
        <taxon>Metazoa</taxon>
        <taxon>Chordata</taxon>
        <taxon>Craniata</taxon>
        <taxon>Vertebrata</taxon>
        <taxon>Euteleostomi</taxon>
        <taxon>Actinopterygii</taxon>
        <taxon>Neopterygii</taxon>
        <taxon>Teleostei</taxon>
        <taxon>Neoteleostei</taxon>
        <taxon>Acanthomorphata</taxon>
        <taxon>Eupercaria</taxon>
        <taxon>Perciformes</taxon>
        <taxon>Percoidei</taxon>
        <taxon>Percidae</taxon>
        <taxon>Luciopercinae</taxon>
        <taxon>Sander</taxon>
    </lineage>
</organism>
<proteinExistence type="predicted"/>
<name>A0A8C9XRU7_SANLU</name>
<evidence type="ECO:0008006" key="3">
    <source>
        <dbReference type="Google" id="ProtNLM"/>
    </source>
</evidence>
<dbReference type="AlphaFoldDB" id="A0A8C9XRU7"/>
<sequence>MFVLQGERPVCLLCYEVVSVVKEYNLRRHFDTKHGAKYAKASLQEKQQTAQELKGKLRAPQNVFIVAEDIAHASKSFSEGAFLKRCMLKVCEQVCPDQIQTFKNVSLSRNTITDRVKELAENLATQLAEETRSYIAFSLAVDESTDDTDTAQLSIFIRGVKSDLTVTEELLDVAAMHGTTTGQDIFDAVEKSVSKNALPWENLVGLTTDGAPAMCGGKVGLVGLMKGKMQKINCHTPLITYHCIIHQEALCGKVLGMDDIVTTVMKTVNFIRARGLKHRQFQLFLQEMGSEHGDVPYHTEVRFFELREDIALFMQSNGKPLSELSDPKWLCDFAVLCDITEHLAQLNQKLQGCKQVITQMTDTITAFQRKLDLWMCQVKQDNLAHFPVCQSISASFPGTFSCAQLATKLSRLMNEFDRRFSDFRAQHSGFAIFANPFTTDVCTAPQHLQMELIELQSDSGLRAKFQDAAIQDFYRLLPPGLMPQLRLHAACILSMFGSIYLCEQMFSIMNLNKNKHRSCITDDNLHAVLRIASAQDLKPDIDTLATGKRCQTSAKPSTCLLDPIPTRLLKEAL</sequence>
<reference evidence="1" key="1">
    <citation type="submission" date="2025-08" db="UniProtKB">
        <authorList>
            <consortium name="Ensembl"/>
        </authorList>
    </citation>
    <scope>IDENTIFICATION</scope>
</reference>
<dbReference type="Proteomes" id="UP000694568">
    <property type="component" value="Unplaced"/>
</dbReference>
<evidence type="ECO:0000313" key="1">
    <source>
        <dbReference type="Ensembl" id="ENSSLUP00000013731.1"/>
    </source>
</evidence>
<dbReference type="PANTHER" id="PTHR45913">
    <property type="entry name" value="EPM2A-INTERACTING PROTEIN 1"/>
    <property type="match status" value="1"/>
</dbReference>
<evidence type="ECO:0000313" key="2">
    <source>
        <dbReference type="Proteomes" id="UP000694568"/>
    </source>
</evidence>
<accession>A0A8C9XRU7</accession>
<dbReference type="GeneTree" id="ENSGT00950000182812"/>
<dbReference type="PANTHER" id="PTHR45913:SF11">
    <property type="entry name" value="EPM2A-INTERACTING PROTEIN 1"/>
    <property type="match status" value="1"/>
</dbReference>
<protein>
    <recommendedName>
        <fullName evidence="3">DUF4371 domain-containing protein</fullName>
    </recommendedName>
</protein>
<keyword evidence="2" id="KW-1185">Reference proteome</keyword>
<dbReference type="Ensembl" id="ENSSLUT00000014187.1">
    <property type="protein sequence ID" value="ENSSLUP00000013731.1"/>
    <property type="gene ID" value="ENSSLUG00000006467.1"/>
</dbReference>